<dbReference type="Gene3D" id="3.40.50.150">
    <property type="entry name" value="Vaccinia Virus protein VP39"/>
    <property type="match status" value="1"/>
</dbReference>
<dbReference type="Proteomes" id="UP000316614">
    <property type="component" value="Chromosome"/>
</dbReference>
<reference evidence="1 2" key="1">
    <citation type="submission" date="2019-06" db="EMBL/GenBank/DDBJ databases">
        <title>Echinicola alkalisoli sp. nov. isolated from saline soil.</title>
        <authorList>
            <person name="Sun J.-Q."/>
            <person name="Xu L."/>
        </authorList>
    </citation>
    <scope>NUCLEOTIDE SEQUENCE [LARGE SCALE GENOMIC DNA]</scope>
    <source>
        <strain evidence="1 2">LN3S3</strain>
    </source>
</reference>
<dbReference type="EMBL" id="CP041253">
    <property type="protein sequence ID" value="QDH78652.1"/>
    <property type="molecule type" value="Genomic_DNA"/>
</dbReference>
<dbReference type="OrthoDB" id="484536at2"/>
<organism evidence="1 2">
    <name type="scientific">Echinicola soli</name>
    <dbReference type="NCBI Taxonomy" id="2591634"/>
    <lineage>
        <taxon>Bacteria</taxon>
        <taxon>Pseudomonadati</taxon>
        <taxon>Bacteroidota</taxon>
        <taxon>Cytophagia</taxon>
        <taxon>Cytophagales</taxon>
        <taxon>Cyclobacteriaceae</taxon>
        <taxon>Echinicola</taxon>
    </lineage>
</organism>
<gene>
    <name evidence="1" type="ORF">FKX85_06225</name>
</gene>
<dbReference type="AlphaFoldDB" id="A0A514CFQ5"/>
<accession>A0A514CFQ5</accession>
<dbReference type="PANTHER" id="PTHR43167:SF1">
    <property type="entry name" value="PUTATIVE (AFU_ORTHOLOGUE AFUA_6G01830)-RELATED"/>
    <property type="match status" value="1"/>
</dbReference>
<dbReference type="SUPFAM" id="SSF53335">
    <property type="entry name" value="S-adenosyl-L-methionine-dependent methyltransferases"/>
    <property type="match status" value="1"/>
</dbReference>
<protein>
    <submittedName>
        <fullName evidence="1">SAM-dependent methyltransferase</fullName>
    </submittedName>
</protein>
<evidence type="ECO:0000313" key="2">
    <source>
        <dbReference type="Proteomes" id="UP000316614"/>
    </source>
</evidence>
<dbReference type="KEGG" id="echi:FKX85_06225"/>
<dbReference type="Pfam" id="PF13578">
    <property type="entry name" value="Methyltransf_24"/>
    <property type="match status" value="1"/>
</dbReference>
<evidence type="ECO:0000313" key="1">
    <source>
        <dbReference type="EMBL" id="QDH78652.1"/>
    </source>
</evidence>
<dbReference type="GO" id="GO:0032259">
    <property type="term" value="P:methylation"/>
    <property type="evidence" value="ECO:0007669"/>
    <property type="project" value="UniProtKB-KW"/>
</dbReference>
<keyword evidence="2" id="KW-1185">Reference proteome</keyword>
<keyword evidence="1" id="KW-0489">Methyltransferase</keyword>
<sequence>MNDANMHDVPANYPKVLAKCQEIGFSMPSDQYIGALLKTLMLSKFGGNFLEIGTGIGLSLAWMVDGLSEKATLTTVDNDPALTAIAADFFGHDKRVKVVCADGGEWIRSYSGDAFDLIFADAWPGKYSHLDETLAMLKVGGFYIIDDMDTQPNWPAGHEENVEKLIATLESRSDLSLCKMNWSTGLVVAVKTEDYK</sequence>
<dbReference type="CDD" id="cd02440">
    <property type="entry name" value="AdoMet_MTases"/>
    <property type="match status" value="1"/>
</dbReference>
<name>A0A514CFQ5_9BACT</name>
<dbReference type="GO" id="GO:0008168">
    <property type="term" value="F:methyltransferase activity"/>
    <property type="evidence" value="ECO:0007669"/>
    <property type="project" value="UniProtKB-KW"/>
</dbReference>
<proteinExistence type="predicted"/>
<keyword evidence="1" id="KW-0808">Transferase</keyword>
<dbReference type="RefSeq" id="WP_141613906.1">
    <property type="nucleotide sequence ID" value="NZ_CP041253.1"/>
</dbReference>
<dbReference type="InterPro" id="IPR029063">
    <property type="entry name" value="SAM-dependent_MTases_sf"/>
</dbReference>
<dbReference type="PANTHER" id="PTHR43167">
    <property type="entry name" value="PUTATIVE (AFU_ORTHOLOGUE AFUA_6G01830)-RELATED"/>
    <property type="match status" value="1"/>
</dbReference>